<evidence type="ECO:0000313" key="2">
    <source>
        <dbReference type="EMBL" id="SPU00791.1"/>
    </source>
</evidence>
<evidence type="ECO:0000313" key="4">
    <source>
        <dbReference type="Proteomes" id="UP000251431"/>
    </source>
</evidence>
<keyword evidence="1" id="KW-1133">Transmembrane helix</keyword>
<evidence type="ECO:0000313" key="5">
    <source>
        <dbReference type="Proteomes" id="UP001244564"/>
    </source>
</evidence>
<reference evidence="2 4" key="1">
    <citation type="submission" date="2018-06" db="EMBL/GenBank/DDBJ databases">
        <authorList>
            <consortium name="Pathogen Informatics"/>
            <person name="Doyle S."/>
        </authorList>
    </citation>
    <scope>NUCLEOTIDE SEQUENCE [LARGE SCALE GENOMIC DNA]</scope>
    <source>
        <strain evidence="2 4">NCTC7582</strain>
    </source>
</reference>
<name>A0A2X0ZE53_9BACI</name>
<dbReference type="AlphaFoldDB" id="A0A2X0ZE53"/>
<reference evidence="3 5" key="2">
    <citation type="submission" date="2023-04" db="EMBL/GenBank/DDBJ databases">
        <title>Genomic of Lysinibacillus capsici TSBLM.</title>
        <authorList>
            <person name="Hu X.S."/>
            <person name="Yu C.H."/>
        </authorList>
    </citation>
    <scope>NUCLEOTIDE SEQUENCE [LARGE SCALE GENOMIC DNA]</scope>
    <source>
        <strain evidence="3 5">TSBLM</strain>
    </source>
</reference>
<organism evidence="2 4">
    <name type="scientific">Lysinibacillus capsici</name>
    <dbReference type="NCBI Taxonomy" id="2115968"/>
    <lineage>
        <taxon>Bacteria</taxon>
        <taxon>Bacillati</taxon>
        <taxon>Bacillota</taxon>
        <taxon>Bacilli</taxon>
        <taxon>Bacillales</taxon>
        <taxon>Bacillaceae</taxon>
        <taxon>Lysinibacillus</taxon>
    </lineage>
</organism>
<sequence length="105" mass="12413">MDEWKKVVLSLLEIIVILSIGLLFTTYILRPIYENFGIQFTGDVWVNWFGLSYILFVLYSLIVGIFIFQESNIFKQRRTSVLFWLIFIGSNYVVFIPFIKGENPF</sequence>
<dbReference type="Proteomes" id="UP000251431">
    <property type="component" value="Unassembled WGS sequence"/>
</dbReference>
<gene>
    <name evidence="2" type="ORF">NCTC7582_03590</name>
    <name evidence="3" type="ORF">QBO96_00970</name>
</gene>
<evidence type="ECO:0000313" key="3">
    <source>
        <dbReference type="EMBL" id="WGF38858.1"/>
    </source>
</evidence>
<feature type="transmembrane region" description="Helical" evidence="1">
    <location>
        <begin position="48"/>
        <end position="68"/>
    </location>
</feature>
<keyword evidence="1" id="KW-0812">Transmembrane</keyword>
<feature type="transmembrane region" description="Helical" evidence="1">
    <location>
        <begin position="7"/>
        <end position="28"/>
    </location>
</feature>
<keyword evidence="1" id="KW-0472">Membrane</keyword>
<accession>A0A2X0ZE53</accession>
<proteinExistence type="predicted"/>
<dbReference type="Proteomes" id="UP001244564">
    <property type="component" value="Chromosome"/>
</dbReference>
<keyword evidence="5" id="KW-1185">Reference proteome</keyword>
<dbReference type="EMBL" id="CP122283">
    <property type="protein sequence ID" value="WGF38858.1"/>
    <property type="molecule type" value="Genomic_DNA"/>
</dbReference>
<protein>
    <submittedName>
        <fullName evidence="2">Uncharacterized protein</fullName>
    </submittedName>
</protein>
<evidence type="ECO:0000256" key="1">
    <source>
        <dbReference type="SAM" id="Phobius"/>
    </source>
</evidence>
<feature type="transmembrane region" description="Helical" evidence="1">
    <location>
        <begin position="80"/>
        <end position="99"/>
    </location>
</feature>
<dbReference type="EMBL" id="UAQE01000001">
    <property type="protein sequence ID" value="SPU00791.1"/>
    <property type="molecule type" value="Genomic_DNA"/>
</dbReference>
<dbReference type="RefSeq" id="WP_054548773.1">
    <property type="nucleotide sequence ID" value="NZ_CANLUV010000001.1"/>
</dbReference>